<dbReference type="SMART" id="SM00454">
    <property type="entry name" value="SAM"/>
    <property type="match status" value="1"/>
</dbReference>
<reference evidence="6" key="1">
    <citation type="submission" date="2025-08" db="UniProtKB">
        <authorList>
            <consortium name="Ensembl"/>
        </authorList>
    </citation>
    <scope>IDENTIFICATION</scope>
</reference>
<evidence type="ECO:0000313" key="6">
    <source>
        <dbReference type="Ensembl" id="ENSSGRP00000000337.1"/>
    </source>
</evidence>
<evidence type="ECO:0000259" key="5">
    <source>
        <dbReference type="PROSITE" id="PS51698"/>
    </source>
</evidence>
<keyword evidence="3" id="KW-0472">Membrane</keyword>
<feature type="repeat" description="WD" evidence="2">
    <location>
        <begin position="202"/>
        <end position="243"/>
    </location>
</feature>
<dbReference type="OMA" id="WDFPSKT"/>
<protein>
    <recommendedName>
        <fullName evidence="1">WD repeat, SAM and U-box domain-containing protein 1</fullName>
    </recommendedName>
</protein>
<name>A0A672JVM6_SINGR</name>
<dbReference type="SUPFAM" id="SSF57850">
    <property type="entry name" value="RING/U-box"/>
    <property type="match status" value="1"/>
</dbReference>
<reference evidence="6" key="2">
    <citation type="submission" date="2025-09" db="UniProtKB">
        <authorList>
            <consortium name="Ensembl"/>
        </authorList>
    </citation>
    <scope>IDENTIFICATION</scope>
</reference>
<evidence type="ECO:0000256" key="1">
    <source>
        <dbReference type="ARBA" id="ARBA00020894"/>
    </source>
</evidence>
<dbReference type="Pfam" id="PF00400">
    <property type="entry name" value="WD40"/>
    <property type="match status" value="4"/>
</dbReference>
<keyword evidence="3" id="KW-0812">Transmembrane</keyword>
<feature type="domain" description="SAM" evidence="4">
    <location>
        <begin position="251"/>
        <end position="315"/>
    </location>
</feature>
<dbReference type="InterPro" id="IPR013761">
    <property type="entry name" value="SAM/pointed_sf"/>
</dbReference>
<dbReference type="PROSITE" id="PS50105">
    <property type="entry name" value="SAM_DOMAIN"/>
    <property type="match status" value="1"/>
</dbReference>
<evidence type="ECO:0000256" key="2">
    <source>
        <dbReference type="PROSITE-ProRule" id="PRU00221"/>
    </source>
</evidence>
<accession>A0A672JVM6</accession>
<organism evidence="6 7">
    <name type="scientific">Sinocyclocheilus grahami</name>
    <name type="common">Dianchi golden-line fish</name>
    <name type="synonym">Barbus grahami</name>
    <dbReference type="NCBI Taxonomy" id="75366"/>
    <lineage>
        <taxon>Eukaryota</taxon>
        <taxon>Metazoa</taxon>
        <taxon>Chordata</taxon>
        <taxon>Craniata</taxon>
        <taxon>Vertebrata</taxon>
        <taxon>Euteleostomi</taxon>
        <taxon>Actinopterygii</taxon>
        <taxon>Neopterygii</taxon>
        <taxon>Teleostei</taxon>
        <taxon>Ostariophysi</taxon>
        <taxon>Cypriniformes</taxon>
        <taxon>Cyprinidae</taxon>
        <taxon>Cyprininae</taxon>
        <taxon>Sinocyclocheilus</taxon>
    </lineage>
</organism>
<dbReference type="SUPFAM" id="SSF47769">
    <property type="entry name" value="SAM/Pointed domain"/>
    <property type="match status" value="1"/>
</dbReference>
<dbReference type="PANTHER" id="PTHR46573">
    <property type="entry name" value="WD REPEAT, SAM AND U-BOX DOMAIN-CONTAINING PROTEIN 1"/>
    <property type="match status" value="1"/>
</dbReference>
<dbReference type="SUPFAM" id="SSF50978">
    <property type="entry name" value="WD40 repeat-like"/>
    <property type="match status" value="1"/>
</dbReference>
<keyword evidence="7" id="KW-1185">Reference proteome</keyword>
<dbReference type="InParanoid" id="A0A672JVM6"/>
<dbReference type="Gene3D" id="2.130.10.10">
    <property type="entry name" value="YVTN repeat-like/Quinoprotein amine dehydrogenase"/>
    <property type="match status" value="1"/>
</dbReference>
<dbReference type="Gene3D" id="1.10.150.50">
    <property type="entry name" value="Transcription Factor, Ets-1"/>
    <property type="match status" value="1"/>
</dbReference>
<dbReference type="InterPro" id="IPR052085">
    <property type="entry name" value="WD-SAM-U-box"/>
</dbReference>
<dbReference type="InterPro" id="IPR013083">
    <property type="entry name" value="Znf_RING/FYVE/PHD"/>
</dbReference>
<dbReference type="InterPro" id="IPR015943">
    <property type="entry name" value="WD40/YVTN_repeat-like_dom_sf"/>
</dbReference>
<dbReference type="InterPro" id="IPR036322">
    <property type="entry name" value="WD40_repeat_dom_sf"/>
</dbReference>
<feature type="domain" description="U-box" evidence="5">
    <location>
        <begin position="320"/>
        <end position="391"/>
    </location>
</feature>
<dbReference type="GO" id="GO:0004842">
    <property type="term" value="F:ubiquitin-protein transferase activity"/>
    <property type="evidence" value="ECO:0007669"/>
    <property type="project" value="InterPro"/>
</dbReference>
<evidence type="ECO:0000256" key="3">
    <source>
        <dbReference type="SAM" id="Phobius"/>
    </source>
</evidence>
<dbReference type="Proteomes" id="UP000472262">
    <property type="component" value="Unassembled WGS sequence"/>
</dbReference>
<proteinExistence type="predicted"/>
<dbReference type="PROSITE" id="PS51698">
    <property type="entry name" value="U_BOX"/>
    <property type="match status" value="1"/>
</dbReference>
<dbReference type="SMART" id="SM00504">
    <property type="entry name" value="Ubox"/>
    <property type="match status" value="1"/>
</dbReference>
<dbReference type="SMART" id="SM00320">
    <property type="entry name" value="WD40"/>
    <property type="match status" value="3"/>
</dbReference>
<dbReference type="PANTHER" id="PTHR46573:SF1">
    <property type="entry name" value="WD REPEAT, SAM AND U-BOX DOMAIN-CONTAINING PROTEIN 1"/>
    <property type="match status" value="1"/>
</dbReference>
<dbReference type="Gene3D" id="3.30.40.10">
    <property type="entry name" value="Zinc/RING finger domain, C3HC4 (zinc finger)"/>
    <property type="match status" value="1"/>
</dbReference>
<dbReference type="PROSITE" id="PS50294">
    <property type="entry name" value="WD_REPEATS_REGION"/>
    <property type="match status" value="1"/>
</dbReference>
<sequence>FTQYVKTCSVMSQVFNMCFLSQMIIIALMLRHNNITSLYGGPNYSKLHHSINAEIYVVHQVFDEGLLAVYCVCVTCRCAEVSEGSVLACCFSPRGQMLVTGSSQAHDLGVNCCHFCSQMSIDGQTVKFRLASGGQDNRLRIWIISQHATAGTRMSLLYTLSAQSAPVLCCAFSFDGQLLVSGLLFFLILFCLVEFLKLLHTLTQHDRYVTACAFSPCMLMFASGSVDKTVKIWRIGDGNSLGYSRTLVSDWSEEDVSEWLCDEGLEALVDTFRAHNIDGAELISLNTETLTTEFNIESVGLRGRVLRKIKDLRSSLMDSDVPDEFLCSITRELMKDPIIAADGFSYEREAMESWINTPNRSSPMTNLPLQTTLLTANRSLKMAIQRWKSSH</sequence>
<keyword evidence="3" id="KW-1133">Transmembrane helix</keyword>
<dbReference type="PROSITE" id="PS50082">
    <property type="entry name" value="WD_REPEATS_2"/>
    <property type="match status" value="1"/>
</dbReference>
<dbReference type="Pfam" id="PF04564">
    <property type="entry name" value="U-box"/>
    <property type="match status" value="1"/>
</dbReference>
<dbReference type="Ensembl" id="ENSSGRT00000000377.1">
    <property type="protein sequence ID" value="ENSSGRP00000000337.1"/>
    <property type="gene ID" value="ENSSGRG00000000214.1"/>
</dbReference>
<dbReference type="InterPro" id="IPR003613">
    <property type="entry name" value="Ubox_domain"/>
</dbReference>
<keyword evidence="2" id="KW-0853">WD repeat</keyword>
<dbReference type="InterPro" id="IPR001680">
    <property type="entry name" value="WD40_rpt"/>
</dbReference>
<dbReference type="Pfam" id="PF07647">
    <property type="entry name" value="SAM_2"/>
    <property type="match status" value="1"/>
</dbReference>
<dbReference type="GO" id="GO:0016567">
    <property type="term" value="P:protein ubiquitination"/>
    <property type="evidence" value="ECO:0007669"/>
    <property type="project" value="InterPro"/>
</dbReference>
<feature type="transmembrane region" description="Helical" evidence="3">
    <location>
        <begin position="12"/>
        <end position="30"/>
    </location>
</feature>
<dbReference type="AlphaFoldDB" id="A0A672JVM6"/>
<evidence type="ECO:0000259" key="4">
    <source>
        <dbReference type="PROSITE" id="PS50105"/>
    </source>
</evidence>
<feature type="transmembrane region" description="Helical" evidence="3">
    <location>
        <begin position="180"/>
        <end position="199"/>
    </location>
</feature>
<dbReference type="InterPro" id="IPR001660">
    <property type="entry name" value="SAM"/>
</dbReference>
<evidence type="ECO:0000313" key="7">
    <source>
        <dbReference type="Proteomes" id="UP000472262"/>
    </source>
</evidence>
<dbReference type="CDD" id="cd16655">
    <property type="entry name" value="RING-Ubox_WDSUB1-like"/>
    <property type="match status" value="1"/>
</dbReference>